<dbReference type="STRING" id="885272.JonanDRAFT_1258"/>
<evidence type="ECO:0000256" key="3">
    <source>
        <dbReference type="PROSITE-ProRule" id="PRU00492"/>
    </source>
</evidence>
<dbReference type="GO" id="GO:0009265">
    <property type="term" value="P:2'-deoxyribonucleotide biosynthetic process"/>
    <property type="evidence" value="ECO:0007669"/>
    <property type="project" value="TreeGrafter"/>
</dbReference>
<keyword evidence="6" id="KW-1185">Reference proteome</keyword>
<dbReference type="CDD" id="cd01675">
    <property type="entry name" value="RNR_III"/>
    <property type="match status" value="1"/>
</dbReference>
<dbReference type="Gene3D" id="3.20.70.20">
    <property type="match status" value="1"/>
</dbReference>
<dbReference type="SUPFAM" id="SSF51998">
    <property type="entry name" value="PFL-like glycyl radical enzymes"/>
    <property type="match status" value="1"/>
</dbReference>
<organism evidence="5 6">
    <name type="scientific">Jonquetella anthropi DSM 22815</name>
    <dbReference type="NCBI Taxonomy" id="885272"/>
    <lineage>
        <taxon>Bacteria</taxon>
        <taxon>Thermotogati</taxon>
        <taxon>Synergistota</taxon>
        <taxon>Synergistia</taxon>
        <taxon>Synergistales</taxon>
        <taxon>Dethiosulfovibrionaceae</taxon>
        <taxon>Jonquetella</taxon>
    </lineage>
</organism>
<evidence type="ECO:0000313" key="6">
    <source>
        <dbReference type="Proteomes" id="UP000003806"/>
    </source>
</evidence>
<dbReference type="GO" id="GO:0008998">
    <property type="term" value="F:ribonucleoside-triphosphate reductase (thioredoxin) activity"/>
    <property type="evidence" value="ECO:0007669"/>
    <property type="project" value="InterPro"/>
</dbReference>
<gene>
    <name evidence="5" type="ORF">JonanDRAFT_1258</name>
</gene>
<dbReference type="PANTHER" id="PTHR21075">
    <property type="entry name" value="ANAEROBIC RIBONUCLEOSIDE-TRIPHOSPHATE REDUCTASE"/>
    <property type="match status" value="1"/>
</dbReference>
<dbReference type="NCBIfam" id="TIGR02487">
    <property type="entry name" value="NrdD"/>
    <property type="match status" value="1"/>
</dbReference>
<dbReference type="eggNOG" id="COG1328">
    <property type="taxonomic scope" value="Bacteria"/>
</dbReference>
<evidence type="ECO:0000256" key="1">
    <source>
        <dbReference type="ARBA" id="ARBA00022741"/>
    </source>
</evidence>
<dbReference type="Proteomes" id="UP000003806">
    <property type="component" value="Chromosome"/>
</dbReference>
<feature type="domain" description="ATP-cone" evidence="4">
    <location>
        <begin position="4"/>
        <end position="97"/>
    </location>
</feature>
<dbReference type="RefSeq" id="WP_008523214.1">
    <property type="nucleotide sequence ID" value="NZ_CM001376.1"/>
</dbReference>
<dbReference type="GO" id="GO:0006260">
    <property type="term" value="P:DNA replication"/>
    <property type="evidence" value="ECO:0007669"/>
    <property type="project" value="InterPro"/>
</dbReference>
<reference evidence="5 6" key="1">
    <citation type="submission" date="2011-11" db="EMBL/GenBank/DDBJ databases">
        <title>The Noncontiguous Finished genome of Jonquetella anthropi DSM 22815.</title>
        <authorList>
            <consortium name="US DOE Joint Genome Institute (JGI-PGF)"/>
            <person name="Lucas S."/>
            <person name="Copeland A."/>
            <person name="Lapidus A."/>
            <person name="Glavina del Rio T."/>
            <person name="Dalin E."/>
            <person name="Tice H."/>
            <person name="Bruce D."/>
            <person name="Goodwin L."/>
            <person name="Pitluck S."/>
            <person name="Peters L."/>
            <person name="Mikhailova N."/>
            <person name="Held B."/>
            <person name="Kyrpides N."/>
            <person name="Mavromatis K."/>
            <person name="Ivanova N."/>
            <person name="Markowitz V."/>
            <person name="Cheng J.-F."/>
            <person name="Hugenholtz P."/>
            <person name="Woyke T."/>
            <person name="Wu D."/>
            <person name="Gronow S."/>
            <person name="Wellnitz S."/>
            <person name="Brambilla E."/>
            <person name="Klenk H.-P."/>
            <person name="Eisen J.A."/>
        </authorList>
    </citation>
    <scope>NUCLEOTIDE SEQUENCE [LARGE SCALE GENOMIC DNA]</scope>
    <source>
        <strain evidence="5 6">DSM 22815</strain>
    </source>
</reference>
<dbReference type="Pfam" id="PF03477">
    <property type="entry name" value="ATP-cone"/>
    <property type="match status" value="1"/>
</dbReference>
<dbReference type="GO" id="GO:0005524">
    <property type="term" value="F:ATP binding"/>
    <property type="evidence" value="ECO:0007669"/>
    <property type="project" value="UniProtKB-UniRule"/>
</dbReference>
<protein>
    <submittedName>
        <fullName evidence="5">Anaerobic ribonucleoside-triphosphate reductase</fullName>
    </submittedName>
</protein>
<proteinExistence type="predicted"/>
<dbReference type="HOGENOM" id="CLU_002707_0_2_0"/>
<evidence type="ECO:0000259" key="4">
    <source>
        <dbReference type="PROSITE" id="PS51161"/>
    </source>
</evidence>
<keyword evidence="2 3" id="KW-0067">ATP-binding</keyword>
<accession>H0UM48</accession>
<dbReference type="AlphaFoldDB" id="H0UM48"/>
<dbReference type="GO" id="GO:0004748">
    <property type="term" value="F:ribonucleoside-diphosphate reductase activity, thioredoxin disulfide as acceptor"/>
    <property type="evidence" value="ECO:0007669"/>
    <property type="project" value="TreeGrafter"/>
</dbReference>
<keyword evidence="1 3" id="KW-0547">Nucleotide-binding</keyword>
<name>H0UM48_9BACT</name>
<dbReference type="InterPro" id="IPR012833">
    <property type="entry name" value="NrdD"/>
</dbReference>
<evidence type="ECO:0000313" key="5">
    <source>
        <dbReference type="EMBL" id="EHM13624.1"/>
    </source>
</evidence>
<dbReference type="Pfam" id="PF13597">
    <property type="entry name" value="NRDD"/>
    <property type="match status" value="1"/>
</dbReference>
<dbReference type="PROSITE" id="PS51161">
    <property type="entry name" value="ATP_CONE"/>
    <property type="match status" value="1"/>
</dbReference>
<dbReference type="EMBL" id="CM001376">
    <property type="protein sequence ID" value="EHM13624.1"/>
    <property type="molecule type" value="Genomic_DNA"/>
</dbReference>
<dbReference type="OrthoDB" id="9804622at2"/>
<dbReference type="PANTHER" id="PTHR21075:SF0">
    <property type="entry name" value="ANAEROBIC RIBONUCLEOSIDE-TRIPHOSPHATE REDUCTASE"/>
    <property type="match status" value="1"/>
</dbReference>
<dbReference type="InterPro" id="IPR005144">
    <property type="entry name" value="ATP-cone_dom"/>
</dbReference>
<evidence type="ECO:0000256" key="2">
    <source>
        <dbReference type="ARBA" id="ARBA00022840"/>
    </source>
</evidence>
<dbReference type="NCBIfam" id="NF006126">
    <property type="entry name" value="PRK08270.1"/>
    <property type="match status" value="1"/>
</dbReference>
<dbReference type="GO" id="GO:0031250">
    <property type="term" value="C:anaerobic ribonucleoside-triphosphate reductase complex"/>
    <property type="evidence" value="ECO:0007669"/>
    <property type="project" value="TreeGrafter"/>
</dbReference>
<sequence length="683" mass="76603">MLIRYIFKRDGSQVLFDREKIRVAVMKAAAAVGSSDPSIGENVTRQVESYLAIFYDHDSIPSVEQIQDLVERILIENDYAEVAKAYILYRRQRARIRDTKELLGGAADLVNRYLDNIDWKVNENSNMSYSLQGLNNYIASEITAQYWLNEIYTPKIRDLHTSGSLHIHDLSNLSVYCCGWDLMDLLTVGFGGVTTKVGSKPARHLRSLLGQIVNFFYTLQGEAAGAQAFANFDTYLAPFVAADKLPYESVVQCIQEFVFNLNVPTRVGFQTPFTNITMDLTAPKALAKLPAIIGGEPIDATYGDFQREMDMINRAFAEVMLGGDASGKVFPFPIPTYNLTSDFNWDNPVLDPVWEMTAKYGIPYFSNFINSDMNPDDARSMCCRLRLDNRELRKRGGGLFGSNPMTGSIGVVTINMPRLGFLSKGTDDLLARLDDLMDTARDSLEIKRKVLERLTDANLYPYSKHYLRSVKKASGHYWNNHFNTIGINGMNECLLNLCGKDLTSREGIKLAASIMNHMKERMRTYQLETGNLYNLEATPAEGVTYRFAKADRDQFGGQVICANHRHMLEDGAEPYYTNSSQLPVGSTDDIFEALEMQDELQTIYTGGTVLHGFLGERVTDGATVRRLVRKIAENYRLPYFTITPTFSICPIHGYIPGEHEYCPICDAELAAQEAACCSCSAGD</sequence>